<keyword evidence="4" id="KW-0472">Membrane</keyword>
<evidence type="ECO:0000256" key="2">
    <source>
        <dbReference type="ARBA" id="ARBA00022448"/>
    </source>
</evidence>
<accession>A0A383CTS5</accession>
<keyword evidence="4" id="KW-1133">Transmembrane helix</keyword>
<protein>
    <recommendedName>
        <fullName evidence="5">ABC transporter type 1 GsiC-like N-terminal domain-containing protein</fullName>
    </recommendedName>
</protein>
<dbReference type="Pfam" id="PF19300">
    <property type="entry name" value="BPD_transp_1_N"/>
    <property type="match status" value="1"/>
</dbReference>
<evidence type="ECO:0000256" key="4">
    <source>
        <dbReference type="SAM" id="Phobius"/>
    </source>
</evidence>
<keyword evidence="4" id="KW-0812">Transmembrane</keyword>
<keyword evidence="3" id="KW-1003">Cell membrane</keyword>
<feature type="transmembrane region" description="Helical" evidence="4">
    <location>
        <begin position="12"/>
        <end position="31"/>
    </location>
</feature>
<comment type="subcellular location">
    <subcellularLocation>
        <location evidence="1">Cell membrane</location>
        <topology evidence="1">Multi-pass membrane protein</topology>
    </subcellularLocation>
</comment>
<dbReference type="AlphaFoldDB" id="A0A383CTS5"/>
<evidence type="ECO:0000256" key="3">
    <source>
        <dbReference type="ARBA" id="ARBA00022475"/>
    </source>
</evidence>
<feature type="domain" description="ABC transporter type 1 GsiC-like N-terminal" evidence="5">
    <location>
        <begin position="3"/>
        <end position="77"/>
    </location>
</feature>
<dbReference type="PANTHER" id="PTHR43163:SF6">
    <property type="entry name" value="DIPEPTIDE TRANSPORT SYSTEM PERMEASE PROTEIN DPPB-RELATED"/>
    <property type="match status" value="1"/>
</dbReference>
<dbReference type="PANTHER" id="PTHR43163">
    <property type="entry name" value="DIPEPTIDE TRANSPORT SYSTEM PERMEASE PROTEIN DPPB-RELATED"/>
    <property type="match status" value="1"/>
</dbReference>
<sequence length="100" mass="10539">MLFKAIFHRTGIGVATMFVVSLLIFIGTSVLPGDVAQIILGQMATPESLAALRAKLGIDQPAYIRYFMWLGDLMTGDLGISKAGSGFGTVGTPISTMIMG</sequence>
<feature type="non-terminal residue" evidence="6">
    <location>
        <position position="100"/>
    </location>
</feature>
<keyword evidence="2" id="KW-0813">Transport</keyword>
<proteinExistence type="predicted"/>
<reference evidence="6" key="1">
    <citation type="submission" date="2018-05" db="EMBL/GenBank/DDBJ databases">
        <authorList>
            <person name="Lanie J.A."/>
            <person name="Ng W.-L."/>
            <person name="Kazmierczak K.M."/>
            <person name="Andrzejewski T.M."/>
            <person name="Davidsen T.M."/>
            <person name="Wayne K.J."/>
            <person name="Tettelin H."/>
            <person name="Glass J.I."/>
            <person name="Rusch D."/>
            <person name="Podicherti R."/>
            <person name="Tsui H.-C.T."/>
            <person name="Winkler M.E."/>
        </authorList>
    </citation>
    <scope>NUCLEOTIDE SEQUENCE</scope>
</reference>
<gene>
    <name evidence="6" type="ORF">METZ01_LOCUS488293</name>
</gene>
<evidence type="ECO:0000256" key="1">
    <source>
        <dbReference type="ARBA" id="ARBA00004651"/>
    </source>
</evidence>
<dbReference type="InterPro" id="IPR045621">
    <property type="entry name" value="BPD_transp_1_N"/>
</dbReference>
<dbReference type="EMBL" id="UINC01211511">
    <property type="protein sequence ID" value="SVE35439.1"/>
    <property type="molecule type" value="Genomic_DNA"/>
</dbReference>
<organism evidence="6">
    <name type="scientific">marine metagenome</name>
    <dbReference type="NCBI Taxonomy" id="408172"/>
    <lineage>
        <taxon>unclassified sequences</taxon>
        <taxon>metagenomes</taxon>
        <taxon>ecological metagenomes</taxon>
    </lineage>
</organism>
<name>A0A383CTS5_9ZZZZ</name>
<dbReference type="GO" id="GO:0005886">
    <property type="term" value="C:plasma membrane"/>
    <property type="evidence" value="ECO:0007669"/>
    <property type="project" value="UniProtKB-SubCell"/>
</dbReference>
<evidence type="ECO:0000259" key="5">
    <source>
        <dbReference type="Pfam" id="PF19300"/>
    </source>
</evidence>
<evidence type="ECO:0000313" key="6">
    <source>
        <dbReference type="EMBL" id="SVE35439.1"/>
    </source>
</evidence>